<evidence type="ECO:0000256" key="1">
    <source>
        <dbReference type="SAM" id="MobiDB-lite"/>
    </source>
</evidence>
<feature type="transmembrane region" description="Helical" evidence="2">
    <location>
        <begin position="106"/>
        <end position="128"/>
    </location>
</feature>
<keyword evidence="2" id="KW-1133">Transmembrane helix</keyword>
<keyword evidence="2" id="KW-0812">Transmembrane</keyword>
<dbReference type="EMBL" id="BAABAT010000025">
    <property type="protein sequence ID" value="GAA4256693.1"/>
    <property type="molecule type" value="Genomic_DNA"/>
</dbReference>
<evidence type="ECO:0000256" key="2">
    <source>
        <dbReference type="SAM" id="Phobius"/>
    </source>
</evidence>
<feature type="compositionally biased region" description="Gly residues" evidence="1">
    <location>
        <begin position="139"/>
        <end position="163"/>
    </location>
</feature>
<accession>A0ABP8DIC0</accession>
<dbReference type="Proteomes" id="UP001500620">
    <property type="component" value="Unassembled WGS sequence"/>
</dbReference>
<organism evidence="3 4">
    <name type="scientific">Dactylosporangium darangshiense</name>
    <dbReference type="NCBI Taxonomy" id="579108"/>
    <lineage>
        <taxon>Bacteria</taxon>
        <taxon>Bacillati</taxon>
        <taxon>Actinomycetota</taxon>
        <taxon>Actinomycetes</taxon>
        <taxon>Micromonosporales</taxon>
        <taxon>Micromonosporaceae</taxon>
        <taxon>Dactylosporangium</taxon>
    </lineage>
</organism>
<feature type="region of interest" description="Disordered" evidence="1">
    <location>
        <begin position="279"/>
        <end position="308"/>
    </location>
</feature>
<evidence type="ECO:0000313" key="4">
    <source>
        <dbReference type="Proteomes" id="UP001500620"/>
    </source>
</evidence>
<keyword evidence="4" id="KW-1185">Reference proteome</keyword>
<keyword evidence="2" id="KW-0472">Membrane</keyword>
<feature type="region of interest" description="Disordered" evidence="1">
    <location>
        <begin position="1"/>
        <end position="68"/>
    </location>
</feature>
<protein>
    <recommendedName>
        <fullName evidence="5">DUF5666 domain-containing protein</fullName>
    </recommendedName>
</protein>
<comment type="caution">
    <text evidence="3">The sequence shown here is derived from an EMBL/GenBank/DDBJ whole genome shotgun (WGS) entry which is preliminary data.</text>
</comment>
<feature type="region of interest" description="Disordered" evidence="1">
    <location>
        <begin position="131"/>
        <end position="168"/>
    </location>
</feature>
<evidence type="ECO:0008006" key="5">
    <source>
        <dbReference type="Google" id="ProtNLM"/>
    </source>
</evidence>
<evidence type="ECO:0000313" key="3">
    <source>
        <dbReference type="EMBL" id="GAA4256693.1"/>
    </source>
</evidence>
<feature type="compositionally biased region" description="Gly residues" evidence="1">
    <location>
        <begin position="281"/>
        <end position="293"/>
    </location>
</feature>
<gene>
    <name evidence="3" type="ORF">GCM10022255_070530</name>
</gene>
<sequence>MSSAHEDAPNVTPSPPSGSASTDAAAGAGTPDAAATDAGAAGAGSGSTGAAAPDAGRPGLDAAAEPAPVASGYEATPIWAAGAPAVPVGGTPMPSAPAPRSSRLKLGIVAAVSAIIVIGGGVAVAQAASDSASTQDNRGPGGNGQGFPGGGRGGNGAQGGAPGANGAQGFPGGGAFTRGGGVNAVVGALHGDFVVKNGSGQYVTERLQSGTVTAVSATSITAKSEDGHATTFVVSADTKVDNGAAKISDVKQGDSVTVIGLVSGDTATATEITDLALMRQGNGGFGGNGGPGGNRQRPSGAPQPTRTT</sequence>
<feature type="compositionally biased region" description="Low complexity" evidence="1">
    <location>
        <begin position="17"/>
        <end position="40"/>
    </location>
</feature>
<proteinExistence type="predicted"/>
<name>A0ABP8DIC0_9ACTN</name>
<reference evidence="4" key="1">
    <citation type="journal article" date="2019" name="Int. J. Syst. Evol. Microbiol.">
        <title>The Global Catalogue of Microorganisms (GCM) 10K type strain sequencing project: providing services to taxonomists for standard genome sequencing and annotation.</title>
        <authorList>
            <consortium name="The Broad Institute Genomics Platform"/>
            <consortium name="The Broad Institute Genome Sequencing Center for Infectious Disease"/>
            <person name="Wu L."/>
            <person name="Ma J."/>
        </authorList>
    </citation>
    <scope>NUCLEOTIDE SEQUENCE [LARGE SCALE GENOMIC DNA]</scope>
    <source>
        <strain evidence="4">JCM 17441</strain>
    </source>
</reference>